<evidence type="ECO:0000313" key="2">
    <source>
        <dbReference type="Proteomes" id="UP000297693"/>
    </source>
</evidence>
<proteinExistence type="predicted"/>
<dbReference type="AlphaFoldDB" id="A0A4R9JXY5"/>
<sequence length="280" mass="29257">MLGSISKGKKKLFFHLLLQLILVFVLFCKNEDSDTATTTASLLAAETGADGCTIAGISNQIKAGYTNVSTTSQSVQTRQVQDTFYAIVQVKGAQIGTTVIFNQAVSPNIYVSTSCPLNLDSDALAVVGTAYSISTVGSTTTISFLQASSYLIYMYSRTNYQTAGLTVITAGTALSTVSDSALTDLLNGSSSTTFKFSCDNSSSTGICQNYYGAFTDCLSGGTKQTTKCTETNVLGSCKYTSSSIGTIVTVYTSPIITSSTSAQSLCTSGTYQSGTTVQTP</sequence>
<reference evidence="1" key="1">
    <citation type="journal article" date="2019" name="PLoS Negl. Trop. Dis.">
        <title>Revisiting the worldwide diversity of Leptospira species in the environment.</title>
        <authorList>
            <person name="Vincent A.T."/>
            <person name="Schiettekatte O."/>
            <person name="Bourhy P."/>
            <person name="Veyrier F.J."/>
            <person name="Picardeau M."/>
        </authorList>
    </citation>
    <scope>NUCLEOTIDE SEQUENCE [LARGE SCALE GENOMIC DNA]</scope>
    <source>
        <strain evidence="1">201702476</strain>
    </source>
</reference>
<gene>
    <name evidence="1" type="ORF">EHQ58_13850</name>
</gene>
<accession>A0A4R9JXY5</accession>
<organism evidence="1 2">
    <name type="scientific">Leptospira ognonensis</name>
    <dbReference type="NCBI Taxonomy" id="2484945"/>
    <lineage>
        <taxon>Bacteria</taxon>
        <taxon>Pseudomonadati</taxon>
        <taxon>Spirochaetota</taxon>
        <taxon>Spirochaetia</taxon>
        <taxon>Leptospirales</taxon>
        <taxon>Leptospiraceae</taxon>
        <taxon>Leptospira</taxon>
    </lineage>
</organism>
<name>A0A4R9JXY5_9LEPT</name>
<dbReference type="OrthoDB" id="327687at2"/>
<dbReference type="RefSeq" id="WP_135624494.1">
    <property type="nucleotide sequence ID" value="NZ_RQGD01000035.1"/>
</dbReference>
<dbReference type="Proteomes" id="UP000297693">
    <property type="component" value="Unassembled WGS sequence"/>
</dbReference>
<comment type="caution">
    <text evidence="1">The sequence shown here is derived from an EMBL/GenBank/DDBJ whole genome shotgun (WGS) entry which is preliminary data.</text>
</comment>
<dbReference type="EMBL" id="RQGD01000035">
    <property type="protein sequence ID" value="TGL57372.1"/>
    <property type="molecule type" value="Genomic_DNA"/>
</dbReference>
<keyword evidence="2" id="KW-1185">Reference proteome</keyword>
<protein>
    <submittedName>
        <fullName evidence="1">Uncharacterized protein</fullName>
    </submittedName>
</protein>
<evidence type="ECO:0000313" key="1">
    <source>
        <dbReference type="EMBL" id="TGL57372.1"/>
    </source>
</evidence>